<name>A0A5M9J8D9_MONFR</name>
<dbReference type="PANTHER" id="PTHR47840">
    <property type="entry name" value="ZN(II)2CYS6 TRANSCRIPTION FACTOR (EUROFUNG)-RELATED"/>
    <property type="match status" value="1"/>
</dbReference>
<dbReference type="GO" id="GO:0000981">
    <property type="term" value="F:DNA-binding transcription factor activity, RNA polymerase II-specific"/>
    <property type="evidence" value="ECO:0007669"/>
    <property type="project" value="InterPro"/>
</dbReference>
<dbReference type="Pfam" id="PF00172">
    <property type="entry name" value="Zn_clus"/>
    <property type="match status" value="1"/>
</dbReference>
<evidence type="ECO:0000256" key="1">
    <source>
        <dbReference type="ARBA" id="ARBA00023015"/>
    </source>
</evidence>
<comment type="caution">
    <text evidence="6">The sequence shown here is derived from an EMBL/GenBank/DDBJ whole genome shotgun (WGS) entry which is preliminary data.</text>
</comment>
<dbReference type="Gene3D" id="4.10.240.10">
    <property type="entry name" value="Zn(2)-C6 fungal-type DNA-binding domain"/>
    <property type="match status" value="1"/>
</dbReference>
<evidence type="ECO:0000313" key="6">
    <source>
        <dbReference type="EMBL" id="KAA8564820.1"/>
    </source>
</evidence>
<evidence type="ECO:0000256" key="2">
    <source>
        <dbReference type="ARBA" id="ARBA00023163"/>
    </source>
</evidence>
<sequence length="539" mass="59317">MSVRPASVALVDDEHRKKRVRKGTKSCWECKRRKVKCQLSSENVSICSGCLSRGTTCISQEYPEEHDSSGGPQIGERLGRIELVLEKLMTKMEQYEEEDNATKIHTPESMGTGDLLTPFANNTSNRYESATTVPILSLFDNPVLGRRENESQSEINTPQSQSAGEKPSKQCRPPTKIERIKDALMELLPSQEATNTLCSFSDCWLLMHSLTQHSAHLMLEPTGFNPNHSFNIPTIAKESPAAIAQTLLYIAVCLQQVPHGYDASKLGFSTSIEARVDKIISTVSGLVTSDDELVASIQGLECLILQGLFHMNAGNLRRAWLTFRRAMNIGQLMGLHKREELGSTTFTSRRTPSMENVLEIPPVGGDNIAIQVQKQSDKELVETVLGVMSECAMEEDIMAIQSVDVIKKLLESTSTSGNLRLTIPYFGTISIARTPASSSAPASNITQSSTPSTANPSSSNATPNAISNLIPGESQQTTQNQFDPLSCPWAAQPIVSFKNSQFPPLEPEQQVEDWPGLQADNTMFFDSLLNTDLEGNWYF</sequence>
<dbReference type="VEuPathDB" id="FungiDB:MFRU_008g03410"/>
<dbReference type="PROSITE" id="PS50048">
    <property type="entry name" value="ZN2_CY6_FUNGAL_2"/>
    <property type="match status" value="1"/>
</dbReference>
<evidence type="ECO:0000256" key="4">
    <source>
        <dbReference type="SAM" id="MobiDB-lite"/>
    </source>
</evidence>
<dbReference type="GO" id="GO:0008270">
    <property type="term" value="F:zinc ion binding"/>
    <property type="evidence" value="ECO:0007669"/>
    <property type="project" value="InterPro"/>
</dbReference>
<dbReference type="InterPro" id="IPR001138">
    <property type="entry name" value="Zn2Cys6_DnaBD"/>
</dbReference>
<dbReference type="SUPFAM" id="SSF57701">
    <property type="entry name" value="Zn2/Cys6 DNA-binding domain"/>
    <property type="match status" value="1"/>
</dbReference>
<evidence type="ECO:0000256" key="3">
    <source>
        <dbReference type="ARBA" id="ARBA00023242"/>
    </source>
</evidence>
<dbReference type="SMART" id="SM00066">
    <property type="entry name" value="GAL4"/>
    <property type="match status" value="1"/>
</dbReference>
<dbReference type="CDD" id="cd00067">
    <property type="entry name" value="GAL4"/>
    <property type="match status" value="1"/>
</dbReference>
<keyword evidence="7" id="KW-1185">Reference proteome</keyword>
<dbReference type="Proteomes" id="UP000322873">
    <property type="component" value="Unassembled WGS sequence"/>
</dbReference>
<evidence type="ECO:0000313" key="7">
    <source>
        <dbReference type="Proteomes" id="UP000322873"/>
    </source>
</evidence>
<feature type="domain" description="Zn(2)-C6 fungal-type" evidence="5">
    <location>
        <begin position="26"/>
        <end position="59"/>
    </location>
</feature>
<dbReference type="InterPro" id="IPR036864">
    <property type="entry name" value="Zn2-C6_fun-type_DNA-bd_sf"/>
</dbReference>
<keyword evidence="2" id="KW-0804">Transcription</keyword>
<feature type="compositionally biased region" description="Polar residues" evidence="4">
    <location>
        <begin position="152"/>
        <end position="163"/>
    </location>
</feature>
<organism evidence="6 7">
    <name type="scientific">Monilinia fructicola</name>
    <name type="common">Brown rot fungus</name>
    <name type="synonym">Ciboria fructicola</name>
    <dbReference type="NCBI Taxonomy" id="38448"/>
    <lineage>
        <taxon>Eukaryota</taxon>
        <taxon>Fungi</taxon>
        <taxon>Dikarya</taxon>
        <taxon>Ascomycota</taxon>
        <taxon>Pezizomycotina</taxon>
        <taxon>Leotiomycetes</taxon>
        <taxon>Helotiales</taxon>
        <taxon>Sclerotiniaceae</taxon>
        <taxon>Monilinia</taxon>
    </lineage>
</organism>
<feature type="region of interest" description="Disordered" evidence="4">
    <location>
        <begin position="436"/>
        <end position="483"/>
    </location>
</feature>
<protein>
    <recommendedName>
        <fullName evidence="5">Zn(2)-C6 fungal-type domain-containing protein</fullName>
    </recommendedName>
</protein>
<dbReference type="PANTHER" id="PTHR47840:SF1">
    <property type="entry name" value="ZN(II)2CYS6 TRANSCRIPTION FACTOR (EUROFUNG)"/>
    <property type="match status" value="1"/>
</dbReference>
<feature type="compositionally biased region" description="Polar residues" evidence="4">
    <location>
        <begin position="473"/>
        <end position="483"/>
    </location>
</feature>
<gene>
    <name evidence="6" type="ORF">EYC84_010591</name>
</gene>
<dbReference type="AlphaFoldDB" id="A0A5M9J8D9"/>
<keyword evidence="1" id="KW-0805">Transcription regulation</keyword>
<feature type="region of interest" description="Disordered" evidence="4">
    <location>
        <begin position="147"/>
        <end position="173"/>
    </location>
</feature>
<dbReference type="CDD" id="cd12148">
    <property type="entry name" value="fungal_TF_MHR"/>
    <property type="match status" value="1"/>
</dbReference>
<reference evidence="6 7" key="1">
    <citation type="submission" date="2019-06" db="EMBL/GenBank/DDBJ databases">
        <title>Genome Sequence of the Brown Rot Fungal Pathogen Monilinia fructicola.</title>
        <authorList>
            <person name="De Miccolis Angelini R.M."/>
            <person name="Landi L."/>
            <person name="Abate D."/>
            <person name="Pollastro S."/>
            <person name="Romanazzi G."/>
            <person name="Faretra F."/>
        </authorList>
    </citation>
    <scope>NUCLEOTIDE SEQUENCE [LARGE SCALE GENOMIC DNA]</scope>
    <source>
        <strain evidence="6 7">Mfrc123</strain>
    </source>
</reference>
<dbReference type="EMBL" id="VICG01000014">
    <property type="protein sequence ID" value="KAA8564820.1"/>
    <property type="molecule type" value="Genomic_DNA"/>
</dbReference>
<keyword evidence="3" id="KW-0539">Nucleus</keyword>
<dbReference type="PROSITE" id="PS00463">
    <property type="entry name" value="ZN2_CY6_FUNGAL_1"/>
    <property type="match status" value="1"/>
</dbReference>
<proteinExistence type="predicted"/>
<accession>A0A5M9J8D9</accession>
<feature type="compositionally biased region" description="Low complexity" evidence="4">
    <location>
        <begin position="436"/>
        <end position="465"/>
    </location>
</feature>
<evidence type="ECO:0000259" key="5">
    <source>
        <dbReference type="PROSITE" id="PS50048"/>
    </source>
</evidence>